<evidence type="ECO:0000313" key="2">
    <source>
        <dbReference type="Proteomes" id="UP001382904"/>
    </source>
</evidence>
<sequence>MTTPTDKPFHDALRRADVDWLTGHLDARLCTPAVFGPLLRHDDPRLRHLGLLLLTERVTSGRTGDEFEMAELAGLLPASVEGPPEAALALARLHERLGPYLRDLAGRRGVRPTCRHGYGSPGCAPSF</sequence>
<name>A0ABU8UDL8_9ACTN</name>
<organism evidence="1 2">
    <name type="scientific">Streptomyces caledonius</name>
    <dbReference type="NCBI Taxonomy" id="3134107"/>
    <lineage>
        <taxon>Bacteria</taxon>
        <taxon>Bacillati</taxon>
        <taxon>Actinomycetota</taxon>
        <taxon>Actinomycetes</taxon>
        <taxon>Kitasatosporales</taxon>
        <taxon>Streptomycetaceae</taxon>
        <taxon>Streptomyces</taxon>
    </lineage>
</organism>
<comment type="caution">
    <text evidence="1">The sequence shown here is derived from an EMBL/GenBank/DDBJ whole genome shotgun (WGS) entry which is preliminary data.</text>
</comment>
<gene>
    <name evidence="1" type="ORF">WKI68_41825</name>
</gene>
<dbReference type="EMBL" id="JBBKAM010000004">
    <property type="protein sequence ID" value="MEJ8645994.1"/>
    <property type="molecule type" value="Genomic_DNA"/>
</dbReference>
<dbReference type="Proteomes" id="UP001382904">
    <property type="component" value="Unassembled WGS sequence"/>
</dbReference>
<proteinExistence type="predicted"/>
<reference evidence="1 2" key="1">
    <citation type="submission" date="2024-03" db="EMBL/GenBank/DDBJ databases">
        <title>Novel Streptomyces species of biotechnological and ecological value are a feature of Machair soil.</title>
        <authorList>
            <person name="Prole J.R."/>
            <person name="Goodfellow M."/>
            <person name="Allenby N."/>
            <person name="Ward A.C."/>
        </authorList>
    </citation>
    <scope>NUCLEOTIDE SEQUENCE [LARGE SCALE GENOMIC DNA]</scope>
    <source>
        <strain evidence="1 2">MS1.HAVA.3</strain>
    </source>
</reference>
<accession>A0ABU8UDL8</accession>
<keyword evidence="2" id="KW-1185">Reference proteome</keyword>
<protein>
    <submittedName>
        <fullName evidence="1">Uncharacterized protein</fullName>
    </submittedName>
</protein>
<evidence type="ECO:0000313" key="1">
    <source>
        <dbReference type="EMBL" id="MEJ8645994.1"/>
    </source>
</evidence>